<dbReference type="GeneID" id="54297393"/>
<dbReference type="RefSeq" id="XP_033397931.1">
    <property type="nucleotide sequence ID" value="XM_033539897.1"/>
</dbReference>
<proteinExistence type="predicted"/>
<gene>
    <name evidence="1" type="ORF">K452DRAFT_28413</name>
</gene>
<dbReference type="EMBL" id="ML995485">
    <property type="protein sequence ID" value="KAF2142219.1"/>
    <property type="molecule type" value="Genomic_DNA"/>
</dbReference>
<sequence length="174" mass="18743">MGQDLTPVSTGRTLFEFGVLPTVSGPLRKKTENCKAGHMATVSFGFHNSVQGFPRTLSPSSTHAGSFGTRSVRPRNVLLQLCAYQTATDLPNDCPSDAPTQHFTTIRHPAAATASTGIFPSNGRATDLSTVFCAPCSVCVSSLPACLPYFTHRTAANRMLRRAVCWIPEEIWAD</sequence>
<evidence type="ECO:0000313" key="2">
    <source>
        <dbReference type="Proteomes" id="UP000799438"/>
    </source>
</evidence>
<evidence type="ECO:0000313" key="1">
    <source>
        <dbReference type="EMBL" id="KAF2142219.1"/>
    </source>
</evidence>
<reference evidence="1" key="1">
    <citation type="journal article" date="2020" name="Stud. Mycol.">
        <title>101 Dothideomycetes genomes: a test case for predicting lifestyles and emergence of pathogens.</title>
        <authorList>
            <person name="Haridas S."/>
            <person name="Albert R."/>
            <person name="Binder M."/>
            <person name="Bloem J."/>
            <person name="Labutti K."/>
            <person name="Salamov A."/>
            <person name="Andreopoulos B."/>
            <person name="Baker S."/>
            <person name="Barry K."/>
            <person name="Bills G."/>
            <person name="Bluhm B."/>
            <person name="Cannon C."/>
            <person name="Castanera R."/>
            <person name="Culley D."/>
            <person name="Daum C."/>
            <person name="Ezra D."/>
            <person name="Gonzalez J."/>
            <person name="Henrissat B."/>
            <person name="Kuo A."/>
            <person name="Liang C."/>
            <person name="Lipzen A."/>
            <person name="Lutzoni F."/>
            <person name="Magnuson J."/>
            <person name="Mondo S."/>
            <person name="Nolan M."/>
            <person name="Ohm R."/>
            <person name="Pangilinan J."/>
            <person name="Park H.-J."/>
            <person name="Ramirez L."/>
            <person name="Alfaro M."/>
            <person name="Sun H."/>
            <person name="Tritt A."/>
            <person name="Yoshinaga Y."/>
            <person name="Zwiers L.-H."/>
            <person name="Turgeon B."/>
            <person name="Goodwin S."/>
            <person name="Spatafora J."/>
            <person name="Crous P."/>
            <person name="Grigoriev I."/>
        </authorList>
    </citation>
    <scope>NUCLEOTIDE SEQUENCE</scope>
    <source>
        <strain evidence="1">CBS 121167</strain>
    </source>
</reference>
<accession>A0A6A6BDG0</accession>
<keyword evidence="2" id="KW-1185">Reference proteome</keyword>
<dbReference type="AlphaFoldDB" id="A0A6A6BDG0"/>
<protein>
    <submittedName>
        <fullName evidence="1">Uncharacterized protein</fullName>
    </submittedName>
</protein>
<name>A0A6A6BDG0_9PEZI</name>
<organism evidence="1 2">
    <name type="scientific">Aplosporella prunicola CBS 121167</name>
    <dbReference type="NCBI Taxonomy" id="1176127"/>
    <lineage>
        <taxon>Eukaryota</taxon>
        <taxon>Fungi</taxon>
        <taxon>Dikarya</taxon>
        <taxon>Ascomycota</taxon>
        <taxon>Pezizomycotina</taxon>
        <taxon>Dothideomycetes</taxon>
        <taxon>Dothideomycetes incertae sedis</taxon>
        <taxon>Botryosphaeriales</taxon>
        <taxon>Aplosporellaceae</taxon>
        <taxon>Aplosporella</taxon>
    </lineage>
</organism>
<dbReference type="Proteomes" id="UP000799438">
    <property type="component" value="Unassembled WGS sequence"/>
</dbReference>